<keyword evidence="1" id="KW-0732">Signal</keyword>
<sequence>MRVFATALAFATAALALVPGRSGFERRQSAIDNYITTQTPISKAGVLANIGADGSKDQGAKSGVVIASPSKT</sequence>
<gene>
    <name evidence="2" type="ORF">BN14_06513</name>
</gene>
<dbReference type="InterPro" id="IPR008928">
    <property type="entry name" value="6-hairpin_glycosidase_sf"/>
</dbReference>
<dbReference type="Gene3D" id="1.50.10.10">
    <property type="match status" value="1"/>
</dbReference>
<dbReference type="HOGENOM" id="CLU_2723972_0_0_1"/>
<feature type="signal peptide" evidence="1">
    <location>
        <begin position="1"/>
        <end position="16"/>
    </location>
</feature>
<dbReference type="SUPFAM" id="SSF48208">
    <property type="entry name" value="Six-hairpin glycosidases"/>
    <property type="match status" value="1"/>
</dbReference>
<comment type="caution">
    <text evidence="2">The sequence shown here is derived from an EMBL/GenBank/DDBJ whole genome shotgun (WGS) entry which is preliminary data.</text>
</comment>
<evidence type="ECO:0000313" key="3">
    <source>
        <dbReference type="Proteomes" id="UP000012065"/>
    </source>
</evidence>
<dbReference type="GO" id="GO:0003824">
    <property type="term" value="F:catalytic activity"/>
    <property type="evidence" value="ECO:0007669"/>
    <property type="project" value="UniProtKB-ARBA"/>
</dbReference>
<protein>
    <submittedName>
        <fullName evidence="2">Uncharacterized protein</fullName>
    </submittedName>
</protein>
<dbReference type="InterPro" id="IPR012341">
    <property type="entry name" value="6hp_glycosidase-like_sf"/>
</dbReference>
<organism evidence="2 3">
    <name type="scientific">Thanatephorus cucumeris (strain AG1-IB / isolate 7/3/14)</name>
    <name type="common">Lettuce bottom rot fungus</name>
    <name type="synonym">Rhizoctonia solani</name>
    <dbReference type="NCBI Taxonomy" id="1108050"/>
    <lineage>
        <taxon>Eukaryota</taxon>
        <taxon>Fungi</taxon>
        <taxon>Dikarya</taxon>
        <taxon>Basidiomycota</taxon>
        <taxon>Agaricomycotina</taxon>
        <taxon>Agaricomycetes</taxon>
        <taxon>Cantharellales</taxon>
        <taxon>Ceratobasidiaceae</taxon>
        <taxon>Rhizoctonia</taxon>
        <taxon>Rhizoctonia solani AG-1</taxon>
    </lineage>
</organism>
<accession>M5BXU0</accession>
<dbReference type="GO" id="GO:0005975">
    <property type="term" value="P:carbohydrate metabolic process"/>
    <property type="evidence" value="ECO:0007669"/>
    <property type="project" value="InterPro"/>
</dbReference>
<dbReference type="Proteomes" id="UP000012065">
    <property type="component" value="Unassembled WGS sequence"/>
</dbReference>
<dbReference type="EMBL" id="CAOJ01009869">
    <property type="protein sequence ID" value="CCO32453.1"/>
    <property type="molecule type" value="Genomic_DNA"/>
</dbReference>
<proteinExistence type="predicted"/>
<evidence type="ECO:0000313" key="2">
    <source>
        <dbReference type="EMBL" id="CCO32453.1"/>
    </source>
</evidence>
<name>M5BXU0_THACB</name>
<dbReference type="AlphaFoldDB" id="M5BXU0"/>
<evidence type="ECO:0000256" key="1">
    <source>
        <dbReference type="SAM" id="SignalP"/>
    </source>
</evidence>
<reference evidence="2 3" key="1">
    <citation type="journal article" date="2013" name="J. Biotechnol.">
        <title>Establishment and interpretation of the genome sequence of the phytopathogenic fungus Rhizoctonia solani AG1-IB isolate 7/3/14.</title>
        <authorList>
            <person name="Wibberg D.W."/>
            <person name="Jelonek L.J."/>
            <person name="Rupp O.R."/>
            <person name="Hennig M.H."/>
            <person name="Eikmeyer F.E."/>
            <person name="Goesmann A.G."/>
            <person name="Hartmann A.H."/>
            <person name="Borriss R.B."/>
            <person name="Grosch R.G."/>
            <person name="Puehler A.P."/>
            <person name="Schlueter A.S."/>
        </authorList>
    </citation>
    <scope>NUCLEOTIDE SEQUENCE [LARGE SCALE GENOMIC DNA]</scope>
    <source>
        <strain evidence="3">AG1-IB / isolate 7/3/14</strain>
    </source>
</reference>
<feature type="chain" id="PRO_5004063656" evidence="1">
    <location>
        <begin position="17"/>
        <end position="72"/>
    </location>
</feature>